<proteinExistence type="predicted"/>
<dbReference type="Gene3D" id="3.30.420.280">
    <property type="match status" value="1"/>
</dbReference>
<organism evidence="1">
    <name type="scientific">marine sediment metagenome</name>
    <dbReference type="NCBI Taxonomy" id="412755"/>
    <lineage>
        <taxon>unclassified sequences</taxon>
        <taxon>metagenomes</taxon>
        <taxon>ecological metagenomes</taxon>
    </lineage>
</organism>
<dbReference type="EMBL" id="LAZR01008237">
    <property type="protein sequence ID" value="KKM80078.1"/>
    <property type="molecule type" value="Genomic_DNA"/>
</dbReference>
<accession>A0A0F9KDN9</accession>
<reference evidence="1" key="1">
    <citation type="journal article" date="2015" name="Nature">
        <title>Complex archaea that bridge the gap between prokaryotes and eukaryotes.</title>
        <authorList>
            <person name="Spang A."/>
            <person name="Saw J.H."/>
            <person name="Jorgensen S.L."/>
            <person name="Zaremba-Niedzwiedzka K."/>
            <person name="Martijn J."/>
            <person name="Lind A.E."/>
            <person name="van Eijk R."/>
            <person name="Schleper C."/>
            <person name="Guy L."/>
            <person name="Ettema T.J."/>
        </authorList>
    </citation>
    <scope>NUCLEOTIDE SEQUENCE</scope>
</reference>
<comment type="caution">
    <text evidence="1">The sequence shown here is derived from an EMBL/GenBank/DDBJ whole genome shotgun (WGS) entry which is preliminary data.</text>
</comment>
<name>A0A0F9KDN9_9ZZZZ</name>
<evidence type="ECO:0008006" key="2">
    <source>
        <dbReference type="Google" id="ProtNLM"/>
    </source>
</evidence>
<gene>
    <name evidence="1" type="ORF">LCGC14_1343510</name>
</gene>
<sequence length="403" mass="46375">MSQSAYDQIANIPVGEKTDRGWINKRELIPGRTEEAMGLKPRSGLTVHRLPKTGFVVAELHYTVEHNRRKPGWAKASAARYGRRGVRSYRWRQEMEIDFDASSGDPVYGNWEPDVHVVDEFDIPANWPRWLLFDPGGVNPHALEWWTMDPTPPHYTLFCYRQWYKGLEMPDRSEGAYHLATDVVRVAHELSIDPLGAIERIDVLIVDPAAKATRATTGSAANMSGLNPTERAMTMYEEILEVCDQLGWRIDVVTGNNLKDASIDDVIDRLGNYPLYETDAESGDFILDDNGEPIPLLDEDNREVWVEPRMFVFSNCQWVAWEFSHYTWANWTSDTIADKRNRPETPVDKNDHSMTNIVRLMNWIRRDDMLYGGARPGPEPTDHAARLVANWRKRRKELVHVHH</sequence>
<dbReference type="AlphaFoldDB" id="A0A0F9KDN9"/>
<protein>
    <recommendedName>
        <fullName evidence="2">Terminase large subunit gp17-like C-terminal domain-containing protein</fullName>
    </recommendedName>
</protein>
<evidence type="ECO:0000313" key="1">
    <source>
        <dbReference type="EMBL" id="KKM80078.1"/>
    </source>
</evidence>